<feature type="domain" description="Tyr recombinase" evidence="2">
    <location>
        <begin position="503"/>
        <end position="666"/>
    </location>
</feature>
<dbReference type="RefSeq" id="WP_000205476.1">
    <property type="nucleotide sequence ID" value="NZ_JARMPS010000070.1"/>
</dbReference>
<dbReference type="GO" id="GO:0003677">
    <property type="term" value="F:DNA binding"/>
    <property type="evidence" value="ECO:0007669"/>
    <property type="project" value="InterPro"/>
</dbReference>
<dbReference type="SUPFAM" id="SSF56349">
    <property type="entry name" value="DNA breaking-rejoining enzymes"/>
    <property type="match status" value="1"/>
</dbReference>
<accession>A0A5C5A4T4</accession>
<dbReference type="GO" id="GO:0015074">
    <property type="term" value="P:DNA integration"/>
    <property type="evidence" value="ECO:0007669"/>
    <property type="project" value="InterPro"/>
</dbReference>
<dbReference type="AlphaFoldDB" id="A0A5C5A4T4"/>
<dbReference type="Gene3D" id="1.10.443.10">
    <property type="entry name" value="Intergrase catalytic core"/>
    <property type="match status" value="1"/>
</dbReference>
<organism evidence="3 4">
    <name type="scientific">Bacillus tropicus</name>
    <dbReference type="NCBI Taxonomy" id="2026188"/>
    <lineage>
        <taxon>Bacteria</taxon>
        <taxon>Bacillati</taxon>
        <taxon>Bacillota</taxon>
        <taxon>Bacilli</taxon>
        <taxon>Bacillales</taxon>
        <taxon>Bacillaceae</taxon>
        <taxon>Bacillus</taxon>
        <taxon>Bacillus cereus group</taxon>
    </lineage>
</organism>
<evidence type="ECO:0000313" key="3">
    <source>
        <dbReference type="EMBL" id="TNP13553.1"/>
    </source>
</evidence>
<dbReference type="Proteomes" id="UP000312495">
    <property type="component" value="Unassembled WGS sequence"/>
</dbReference>
<sequence>MTTATKSLKFDKFPIKLSKTFKKYVENHLKNEEFKSLFWQFFEDSYLNQCLSVYVRNSIRYNLERFLYSILKNYTIQHFTWKQYCVSMKCIREYKTWSDVTKRIARIMLSDLYLYTIENRHLNMVDFKELKENKEFLIQEERRTTLGKNEYFLDRISTNFPLNSSLDQLHFIPEGQMITRDNKSSKANILNLNISNSQIKSLLIGFYQSEEQQPLLLRYFLYLFRYSLMSMNKEPYFIADFTFEVFKKQYRFYQNRRLNELTLLFNEQSYTLSRYLVRFYMYLCKVIKEQDIQHNIFEGTLYNEHVLGKNSFSVYYERGYKLIHYNPFEEVPFENRWQLIPSDGYANTSKNRPCGIDFLQIKDKSLREDLKAYAWKQTSMSVRTMARNIYTLIEFLNFISSYKQFNKVDENVYVNADLLEQWCFYIGGKETNTHTVNTYVKACRSFLKFYKNKYQIPILLIDMLKQKPQDYDGGNPMTKHDINSFSKKFQEKRSQSIMGELCYIIFNLATTTKIRLGEIFNLERDCILEKYEQAGVIQYYSKGTGNQKIKLTLTIEKINLIEKAISLTENAYSQASTDIKKYIFVKEDDQVKGRIIDFTWQFWNAFSKNQKELEGQLDGKYRPYDLRSTFINNIYTEGINDKIPTSVIVQMSGNSIHTAKKYYRKATEVQTYAEIFAGVTVSSVDVYGNILEEKDVEDLNPVEDGLGGCNQRGCVIEEEQYECLICPHFATTANRIPLFKKHITTLKTLKESTLNSQERGMIEAQLKLYTAYYVKLLEKIGGGQDGAKA</sequence>
<dbReference type="Pfam" id="PF00589">
    <property type="entry name" value="Phage_integrase"/>
    <property type="match status" value="1"/>
</dbReference>
<dbReference type="EMBL" id="VEPV01000006">
    <property type="protein sequence ID" value="TNP13553.1"/>
    <property type="molecule type" value="Genomic_DNA"/>
</dbReference>
<keyword evidence="1" id="KW-0233">DNA recombination</keyword>
<dbReference type="InterPro" id="IPR011010">
    <property type="entry name" value="DNA_brk_join_enz"/>
</dbReference>
<dbReference type="GeneID" id="99618873"/>
<dbReference type="InterPro" id="IPR002104">
    <property type="entry name" value="Integrase_catalytic"/>
</dbReference>
<comment type="caution">
    <text evidence="3">The sequence shown here is derived from an EMBL/GenBank/DDBJ whole genome shotgun (WGS) entry which is preliminary data.</text>
</comment>
<evidence type="ECO:0000256" key="1">
    <source>
        <dbReference type="ARBA" id="ARBA00023172"/>
    </source>
</evidence>
<protein>
    <submittedName>
        <fullName evidence="3">Site-specific integrase</fullName>
    </submittedName>
</protein>
<name>A0A5C5A4T4_9BACI</name>
<gene>
    <name evidence="3" type="ORF">FHY71_18570</name>
</gene>
<dbReference type="GO" id="GO:0006310">
    <property type="term" value="P:DNA recombination"/>
    <property type="evidence" value="ECO:0007669"/>
    <property type="project" value="UniProtKB-KW"/>
</dbReference>
<evidence type="ECO:0000313" key="4">
    <source>
        <dbReference type="Proteomes" id="UP000312495"/>
    </source>
</evidence>
<proteinExistence type="predicted"/>
<dbReference type="InterPro" id="IPR013762">
    <property type="entry name" value="Integrase-like_cat_sf"/>
</dbReference>
<evidence type="ECO:0000259" key="2">
    <source>
        <dbReference type="Pfam" id="PF00589"/>
    </source>
</evidence>
<reference evidence="3 4" key="1">
    <citation type="submission" date="2019-06" db="EMBL/GenBank/DDBJ databases">
        <title>Biocontrol Bacillus strains from Vietnam.</title>
        <authorList>
            <person name="Borriss R."/>
            <person name="Lasch P."/>
            <person name="Thanh Tam L.T."/>
            <person name="Luong P.T."/>
            <person name="Phuong Thao L.T."/>
            <person name="Kim Chung L.T."/>
        </authorList>
    </citation>
    <scope>NUCLEOTIDE SEQUENCE [LARGE SCALE GENOMIC DNA]</scope>
    <source>
        <strain evidence="3 4">SN1</strain>
    </source>
</reference>